<evidence type="ECO:0000256" key="2">
    <source>
        <dbReference type="ARBA" id="ARBA00022475"/>
    </source>
</evidence>
<dbReference type="EMBL" id="CP006585">
    <property type="protein sequence ID" value="AGW14670.1"/>
    <property type="molecule type" value="Genomic_DNA"/>
</dbReference>
<evidence type="ECO:0000256" key="4">
    <source>
        <dbReference type="ARBA" id="ARBA00022989"/>
    </source>
</evidence>
<evidence type="ECO:0000256" key="6">
    <source>
        <dbReference type="SAM" id="Phobius"/>
    </source>
</evidence>
<feature type="transmembrane region" description="Helical" evidence="6">
    <location>
        <begin position="16"/>
        <end position="35"/>
    </location>
</feature>
<dbReference type="PATRIC" id="fig|1121448.10.peg.2907"/>
<organism evidence="9 10">
    <name type="scientific">Megalodesulfovibrio gigas (strain ATCC 19364 / DSM 1382 / NCIMB 9332 / VKM B-1759)</name>
    <name type="common">Desulfovibrio gigas</name>
    <dbReference type="NCBI Taxonomy" id="1121448"/>
    <lineage>
        <taxon>Bacteria</taxon>
        <taxon>Pseudomonadati</taxon>
        <taxon>Thermodesulfobacteriota</taxon>
        <taxon>Desulfovibrionia</taxon>
        <taxon>Desulfovibrionales</taxon>
        <taxon>Desulfovibrionaceae</taxon>
        <taxon>Megalodesulfovibrio</taxon>
    </lineage>
</organism>
<feature type="domain" description="MacB-like periplasmic core" evidence="8">
    <location>
        <begin position="19"/>
        <end position="227"/>
    </location>
</feature>
<keyword evidence="10" id="KW-1185">Reference proteome</keyword>
<evidence type="ECO:0000259" key="7">
    <source>
        <dbReference type="Pfam" id="PF02687"/>
    </source>
</evidence>
<dbReference type="Pfam" id="PF12704">
    <property type="entry name" value="MacB_PCD"/>
    <property type="match status" value="1"/>
</dbReference>
<dbReference type="InterPro" id="IPR025857">
    <property type="entry name" value="MacB_PCD"/>
</dbReference>
<evidence type="ECO:0000313" key="9">
    <source>
        <dbReference type="EMBL" id="AGW14670.1"/>
    </source>
</evidence>
<dbReference type="AlphaFoldDB" id="T2GDM1"/>
<protein>
    <recommendedName>
        <fullName evidence="11">ABC transporter ATP-binding protein</fullName>
    </recommendedName>
</protein>
<reference evidence="10" key="2">
    <citation type="submission" date="2013-07" db="EMBL/GenBank/DDBJ databases">
        <authorList>
            <person name="Morais-Silva F.O."/>
            <person name="Rezende A.M."/>
            <person name="Pimentel C."/>
            <person name="Resende D.M."/>
            <person name="Santos C.I."/>
            <person name="Clemente C."/>
            <person name="de Oliveira L.M."/>
            <person name="da Silva S.M."/>
            <person name="Costa D.A."/>
            <person name="Varela-Raposo A."/>
            <person name="Horacio E.C.A."/>
            <person name="Matos M."/>
            <person name="Flores O."/>
            <person name="Ruiz J.C."/>
            <person name="Rodrigues-Pousada C."/>
        </authorList>
    </citation>
    <scope>NUCLEOTIDE SEQUENCE [LARGE SCALE GENOMIC DNA]</scope>
    <source>
        <strain evidence="10">ATCC 19364 / DSM 1382 / NCIMB 9332 / VKM B-1759</strain>
    </source>
</reference>
<proteinExistence type="predicted"/>
<evidence type="ECO:0000256" key="1">
    <source>
        <dbReference type="ARBA" id="ARBA00004651"/>
    </source>
</evidence>
<dbReference type="KEGG" id="dgg:DGI_2945"/>
<dbReference type="STRING" id="1121448.DGI_2945"/>
<dbReference type="Pfam" id="PF02687">
    <property type="entry name" value="FtsX"/>
    <property type="match status" value="1"/>
</dbReference>
<evidence type="ECO:0008006" key="11">
    <source>
        <dbReference type="Google" id="ProtNLM"/>
    </source>
</evidence>
<keyword evidence="3 6" id="KW-0812">Transmembrane</keyword>
<dbReference type="PANTHER" id="PTHR43738">
    <property type="entry name" value="ABC TRANSPORTER, MEMBRANE PROTEIN"/>
    <property type="match status" value="1"/>
</dbReference>
<feature type="transmembrane region" description="Helical" evidence="6">
    <location>
        <begin position="254"/>
        <end position="274"/>
    </location>
</feature>
<name>T2GDM1_MEGG1</name>
<dbReference type="InterPro" id="IPR051125">
    <property type="entry name" value="ABC-4/HrtB_transporter"/>
</dbReference>
<keyword evidence="2" id="KW-1003">Cell membrane</keyword>
<feature type="domain" description="ABC3 transporter permease C-terminal" evidence="7">
    <location>
        <begin position="261"/>
        <end position="374"/>
    </location>
</feature>
<dbReference type="HOGENOM" id="CLU_000604_8_10_7"/>
<evidence type="ECO:0000313" key="10">
    <source>
        <dbReference type="Proteomes" id="UP000016587"/>
    </source>
</evidence>
<dbReference type="GO" id="GO:0005886">
    <property type="term" value="C:plasma membrane"/>
    <property type="evidence" value="ECO:0007669"/>
    <property type="project" value="UniProtKB-SubCell"/>
</dbReference>
<dbReference type="Proteomes" id="UP000016587">
    <property type="component" value="Chromosome"/>
</dbReference>
<feature type="transmembrane region" description="Helical" evidence="6">
    <location>
        <begin position="295"/>
        <end position="316"/>
    </location>
</feature>
<comment type="subcellular location">
    <subcellularLocation>
        <location evidence="1">Cell membrane</location>
        <topology evidence="1">Multi-pass membrane protein</topology>
    </subcellularLocation>
</comment>
<reference evidence="9 10" key="1">
    <citation type="journal article" date="2013" name="J. Bacteriol.">
        <title>Roles of HynAB and Ech, the only two hydrogenases found in the model sulfate reducer Desulfovibrio gigas.</title>
        <authorList>
            <person name="Morais-Silva F.O."/>
            <person name="Santos C.I."/>
            <person name="Rodrigues R."/>
            <person name="Pereira I.A."/>
            <person name="Rodrigues-Pousada C."/>
        </authorList>
    </citation>
    <scope>NUCLEOTIDE SEQUENCE [LARGE SCALE GENOMIC DNA]</scope>
    <source>
        <strain evidence="10">ATCC 19364 / DSM 1382 / NCIMB 9332 / VKM B-1759</strain>
    </source>
</reference>
<keyword evidence="5 6" id="KW-0472">Membrane</keyword>
<dbReference type="RefSeq" id="WP_021761723.1">
    <property type="nucleotide sequence ID" value="NC_022444.1"/>
</dbReference>
<dbReference type="InterPro" id="IPR003838">
    <property type="entry name" value="ABC3_permease_C"/>
</dbReference>
<evidence type="ECO:0000259" key="8">
    <source>
        <dbReference type="Pfam" id="PF12704"/>
    </source>
</evidence>
<keyword evidence="4 6" id="KW-1133">Transmembrane helix</keyword>
<dbReference type="eggNOG" id="COG0577">
    <property type="taxonomic scope" value="Bacteria"/>
</dbReference>
<gene>
    <name evidence="9" type="ORF">DGI_2945</name>
</gene>
<evidence type="ECO:0000256" key="5">
    <source>
        <dbReference type="ARBA" id="ARBA00023136"/>
    </source>
</evidence>
<accession>T2GDM1</accession>
<sequence length="385" mass="41989">MLLLKLLVRNAFRHRLRAALTVVGVAVAILAFGLLRTVIDTWHAGVEAAAANRLVTRNAISLVFPLPLSQRDKIHNVENVSAVSYGNWFGGIYVDEKNFFANFCVEPVTYLSIYPEFLVPEAQRLAFFKDRKAALVGRKLMDRFGWKLGDTITLRGTIYPGDWPLTIRAVYEGAHSTVDETQLLFHWAYLDETLKREQSARAGEVGFYMIQIRDETRAAATAQAIDALFKNSRAETLTETEKAFTQGFLAMSEAILVAIRIVSYVVIVIILAVAANTMAMSARERTAEYAAMKTVGFGGGTLGLLIMGESLVLAAAGTGLGLAGIPPGAQAFGHFLSDYFPFVEVKVQTFQLGAVLGLLVGLLAGIFPAISTARLRIAEGLRRLG</sequence>
<evidence type="ECO:0000256" key="3">
    <source>
        <dbReference type="ARBA" id="ARBA00022692"/>
    </source>
</evidence>
<dbReference type="PANTHER" id="PTHR43738:SF3">
    <property type="entry name" value="ABC TRANSPORTER PERMEASE"/>
    <property type="match status" value="1"/>
</dbReference>
<feature type="transmembrane region" description="Helical" evidence="6">
    <location>
        <begin position="350"/>
        <end position="373"/>
    </location>
</feature>
<dbReference type="OrthoDB" id="9775474at2"/>